<dbReference type="GO" id="GO:0005739">
    <property type="term" value="C:mitochondrion"/>
    <property type="evidence" value="ECO:0007669"/>
    <property type="project" value="TreeGrafter"/>
</dbReference>
<proteinExistence type="predicted"/>
<protein>
    <recommendedName>
        <fullName evidence="2">PPM-type phosphatase domain-containing protein</fullName>
    </recommendedName>
</protein>
<evidence type="ECO:0000313" key="4">
    <source>
        <dbReference type="Proteomes" id="UP000629468"/>
    </source>
</evidence>
<dbReference type="SUPFAM" id="SSF81606">
    <property type="entry name" value="PP2C-like"/>
    <property type="match status" value="1"/>
</dbReference>
<dbReference type="InterPro" id="IPR001932">
    <property type="entry name" value="PPM-type_phosphatase-like_dom"/>
</dbReference>
<feature type="compositionally biased region" description="Acidic residues" evidence="1">
    <location>
        <begin position="144"/>
        <end position="156"/>
    </location>
</feature>
<dbReference type="InterPro" id="IPR015655">
    <property type="entry name" value="PP2C"/>
</dbReference>
<dbReference type="AlphaFoldDB" id="A0A8H7F5F1"/>
<sequence>MALDHTTLSVRFLLVGLDYHLLTVGISYHKTIPTRVSSSIPRGGSCYWPIERTMVIAGLRPRCRQVSAFVRSTKRYPWMKCEYHSTPRGRPHRNLTILLTLPLVAVLYGIYSRQSFVRSRAVHADQETNLSAPSHEDEDKVEDKEEDEDEVIGEEEEPLEDFLAYSPPVYDRHFWPSPEKTTEKELSQHSRIFTANLPCGIARHDLAVVSRSLDPACFSSSHHFQLPSHYWFIFGIYDSHNGNLVASQLTQKLPFAIVDSLVELYSKHATLHNAHVNLGNDPEYQDYWSGQGFGRPFPPPEDFDASISRAFHDLDREIVHVAAERALEAAAKYQKGVSNQKNQLSFEDAASLVSNAHCGSSAAVAIYETDTRQLRLANTGDSRAVLGRCVVDDKGVETYELHVLAHDLAVPVGFADDPPRRSRAQGSSQLHAFGDGPWKWSKDVRERLNDAFPFIINHDHPYAEVTAQPEIITFETQPGDFLVLGSRGLWSSLSYEEAVGLVGLWLKRYRKVVYGDRMMEERDAVSVYDPETSTMIQSSSRTRVSQVTMSSMGKGVFERRDLPVQPIGKNDDTFMYRLWGIPKKFVVADRNVAQHLIRNALGGANADTTEALLLIRPPRSRDFRDDVSVQVVFFN</sequence>
<organism evidence="3 4">
    <name type="scientific">Agaricus bisporus var. burnettii</name>
    <dbReference type="NCBI Taxonomy" id="192524"/>
    <lineage>
        <taxon>Eukaryota</taxon>
        <taxon>Fungi</taxon>
        <taxon>Dikarya</taxon>
        <taxon>Basidiomycota</taxon>
        <taxon>Agaricomycotina</taxon>
        <taxon>Agaricomycetes</taxon>
        <taxon>Agaricomycetidae</taxon>
        <taxon>Agaricales</taxon>
        <taxon>Agaricineae</taxon>
        <taxon>Agaricaceae</taxon>
        <taxon>Agaricus</taxon>
    </lineage>
</organism>
<dbReference type="GO" id="GO:0004741">
    <property type="term" value="F:[pyruvate dehydrogenase (acetyl-transferring)]-phosphatase activity"/>
    <property type="evidence" value="ECO:0007669"/>
    <property type="project" value="TreeGrafter"/>
</dbReference>
<reference evidence="3 4" key="1">
    <citation type="journal article" name="Sci. Rep.">
        <title>Telomere-to-telomere assembled and centromere annotated genomes of the two main subspecies of the button mushroom Agaricus bisporus reveal especially polymorphic chromosome ends.</title>
        <authorList>
            <person name="Sonnenberg A.S.M."/>
            <person name="Sedaghat-Telgerd N."/>
            <person name="Lavrijssen B."/>
            <person name="Ohm R.A."/>
            <person name="Hendrickx P.M."/>
            <person name="Scholtmeijer K."/>
            <person name="Baars J.J.P."/>
            <person name="van Peer A."/>
        </authorList>
    </citation>
    <scope>NUCLEOTIDE SEQUENCE [LARGE SCALE GENOMIC DNA]</scope>
    <source>
        <strain evidence="3 4">H119_p4</strain>
    </source>
</reference>
<feature type="domain" description="PPM-type phosphatase" evidence="2">
    <location>
        <begin position="215"/>
        <end position="634"/>
    </location>
</feature>
<evidence type="ECO:0000313" key="3">
    <source>
        <dbReference type="EMBL" id="KAF7777732.1"/>
    </source>
</evidence>
<dbReference type="PANTHER" id="PTHR13832">
    <property type="entry name" value="PROTEIN PHOSPHATASE 2C"/>
    <property type="match status" value="1"/>
</dbReference>
<dbReference type="Gene3D" id="3.60.40.10">
    <property type="entry name" value="PPM-type phosphatase domain"/>
    <property type="match status" value="1"/>
</dbReference>
<comment type="caution">
    <text evidence="3">The sequence shown here is derived from an EMBL/GenBank/DDBJ whole genome shotgun (WGS) entry which is preliminary data.</text>
</comment>
<evidence type="ECO:0000256" key="1">
    <source>
        <dbReference type="SAM" id="MobiDB-lite"/>
    </source>
</evidence>
<dbReference type="EMBL" id="JABXXO010000005">
    <property type="protein sequence ID" value="KAF7777732.1"/>
    <property type="molecule type" value="Genomic_DNA"/>
</dbReference>
<dbReference type="Proteomes" id="UP000629468">
    <property type="component" value="Unassembled WGS sequence"/>
</dbReference>
<dbReference type="SMART" id="SM00332">
    <property type="entry name" value="PP2Cc"/>
    <property type="match status" value="1"/>
</dbReference>
<dbReference type="Pfam" id="PF00481">
    <property type="entry name" value="PP2C"/>
    <property type="match status" value="2"/>
</dbReference>
<accession>A0A8H7F5F1</accession>
<feature type="compositionally biased region" description="Basic and acidic residues" evidence="1">
    <location>
        <begin position="134"/>
        <end position="143"/>
    </location>
</feature>
<dbReference type="PROSITE" id="PS51746">
    <property type="entry name" value="PPM_2"/>
    <property type="match status" value="1"/>
</dbReference>
<name>A0A8H7F5F1_AGABI</name>
<feature type="region of interest" description="Disordered" evidence="1">
    <location>
        <begin position="124"/>
        <end position="156"/>
    </location>
</feature>
<evidence type="ECO:0000259" key="2">
    <source>
        <dbReference type="PROSITE" id="PS51746"/>
    </source>
</evidence>
<dbReference type="PANTHER" id="PTHR13832:SF792">
    <property type="entry name" value="GM14286P"/>
    <property type="match status" value="1"/>
</dbReference>
<dbReference type="InterPro" id="IPR036457">
    <property type="entry name" value="PPM-type-like_dom_sf"/>
</dbReference>
<gene>
    <name evidence="3" type="ORF">Agabi119p4_3804</name>
</gene>